<dbReference type="PANTHER" id="PTHR23028">
    <property type="entry name" value="ACETYLTRANSFERASE"/>
    <property type="match status" value="1"/>
</dbReference>
<keyword evidence="2" id="KW-0812">Transmembrane</keyword>
<keyword evidence="5" id="KW-1185">Reference proteome</keyword>
<gene>
    <name evidence="4" type="ORF">EBM89_17550</name>
</gene>
<dbReference type="AlphaFoldDB" id="A0A3M2IYB2"/>
<feature type="transmembrane region" description="Helical" evidence="2">
    <location>
        <begin position="324"/>
        <end position="344"/>
    </location>
</feature>
<keyword evidence="4" id="KW-0012">Acyltransferase</keyword>
<feature type="transmembrane region" description="Helical" evidence="2">
    <location>
        <begin position="106"/>
        <end position="125"/>
    </location>
</feature>
<name>A0A3M2IYB2_9CELL</name>
<feature type="domain" description="Acyltransferase 3" evidence="3">
    <location>
        <begin position="35"/>
        <end position="337"/>
    </location>
</feature>
<dbReference type="EMBL" id="RFFI01000128">
    <property type="protein sequence ID" value="RMI04816.1"/>
    <property type="molecule type" value="Genomic_DNA"/>
</dbReference>
<keyword evidence="2" id="KW-0472">Membrane</keyword>
<evidence type="ECO:0000313" key="5">
    <source>
        <dbReference type="Proteomes" id="UP000269289"/>
    </source>
</evidence>
<accession>A0A3M2IYB2</accession>
<feature type="transmembrane region" description="Helical" evidence="2">
    <location>
        <begin position="294"/>
        <end position="312"/>
    </location>
</feature>
<feature type="transmembrane region" description="Helical" evidence="2">
    <location>
        <begin position="264"/>
        <end position="282"/>
    </location>
</feature>
<comment type="caution">
    <text evidence="4">The sequence shown here is derived from an EMBL/GenBank/DDBJ whole genome shotgun (WGS) entry which is preliminary data.</text>
</comment>
<dbReference type="Proteomes" id="UP000269289">
    <property type="component" value="Unassembled WGS sequence"/>
</dbReference>
<organism evidence="4 5">
    <name type="scientific">Cellulomonas triticagri</name>
    <dbReference type="NCBI Taxonomy" id="2483352"/>
    <lineage>
        <taxon>Bacteria</taxon>
        <taxon>Bacillati</taxon>
        <taxon>Actinomycetota</taxon>
        <taxon>Actinomycetes</taxon>
        <taxon>Micrococcales</taxon>
        <taxon>Cellulomonadaceae</taxon>
        <taxon>Cellulomonas</taxon>
    </lineage>
</organism>
<evidence type="ECO:0000259" key="3">
    <source>
        <dbReference type="Pfam" id="PF01757"/>
    </source>
</evidence>
<keyword evidence="4" id="KW-0808">Transferase</keyword>
<feature type="transmembrane region" description="Helical" evidence="2">
    <location>
        <begin position="183"/>
        <end position="200"/>
    </location>
</feature>
<evidence type="ECO:0000256" key="1">
    <source>
        <dbReference type="SAM" id="MobiDB-lite"/>
    </source>
</evidence>
<dbReference type="GO" id="GO:0016020">
    <property type="term" value="C:membrane"/>
    <property type="evidence" value="ECO:0007669"/>
    <property type="project" value="TreeGrafter"/>
</dbReference>
<reference evidence="4 5" key="1">
    <citation type="submission" date="2018-10" db="EMBL/GenBank/DDBJ databases">
        <title>Isolation, diversity and antifungal activity of actinobacteria from wheat.</title>
        <authorList>
            <person name="Han C."/>
        </authorList>
    </citation>
    <scope>NUCLEOTIDE SEQUENCE [LARGE SCALE GENOMIC DNA]</scope>
    <source>
        <strain evidence="4 5">NEAU-YY56</strain>
    </source>
</reference>
<proteinExistence type="predicted"/>
<protein>
    <submittedName>
        <fullName evidence="4">Acyltransferase</fullName>
    </submittedName>
</protein>
<evidence type="ECO:0000313" key="4">
    <source>
        <dbReference type="EMBL" id="RMI04816.1"/>
    </source>
</evidence>
<feature type="non-terminal residue" evidence="4">
    <location>
        <position position="466"/>
    </location>
</feature>
<feature type="compositionally biased region" description="Basic residues" evidence="1">
    <location>
        <begin position="369"/>
        <end position="379"/>
    </location>
</feature>
<keyword evidence="2" id="KW-1133">Transmembrane helix</keyword>
<evidence type="ECO:0000256" key="2">
    <source>
        <dbReference type="SAM" id="Phobius"/>
    </source>
</evidence>
<sequence>MTAGTSAAPRAAGPRTAAAPASEAAEGPALPVLWSLNGLRAAGAVLVMLYHVNSFDLQVIRGSSAFYTGVGLFFVLSGFVLTWTARPGTPVKAFYTRRLARILPNYLTAFVIGLAVTVLVVGTRPDLPTVLAGLFLVQAWSPDQQVVFAMNGVAWSLSCEIAFYAAFPLLLRLLRRLRARGRVALVGTALLVPPVVGLIWPTLIPVLFHLPVSRLPEFALGMVTALAVQEGWRPRVPAPVLLGLLATCILGAAAVDVYPTALTALLAVAFAPLAARCAWGDIEGRNRWARHPAVKLGGALSFTFYLLHELVIKTVLATPLRGPVTILVVLVVSGVLAFAMWRLVELPARAGILRVTGQPGPRPPGQHGTAHRGPQHGRARGTAWSEGTGTLAPRVLDAAAAPEAQATTTTSTADVVLPEPALTDAPATAPAEPPRAPVDSWRTPDLATTWALRTPAARAWGVADTP</sequence>
<dbReference type="GO" id="GO:0016747">
    <property type="term" value="F:acyltransferase activity, transferring groups other than amino-acyl groups"/>
    <property type="evidence" value="ECO:0007669"/>
    <property type="project" value="InterPro"/>
</dbReference>
<dbReference type="RefSeq" id="WP_147463606.1">
    <property type="nucleotide sequence ID" value="NZ_RFFI01000128.1"/>
</dbReference>
<dbReference type="InterPro" id="IPR050879">
    <property type="entry name" value="Acyltransferase_3"/>
</dbReference>
<feature type="region of interest" description="Disordered" evidence="1">
    <location>
        <begin position="1"/>
        <end position="22"/>
    </location>
</feature>
<feature type="region of interest" description="Disordered" evidence="1">
    <location>
        <begin position="355"/>
        <end position="386"/>
    </location>
</feature>
<dbReference type="OrthoDB" id="9796461at2"/>
<feature type="transmembrane region" description="Helical" evidence="2">
    <location>
        <begin position="64"/>
        <end position="85"/>
    </location>
</feature>
<dbReference type="PANTHER" id="PTHR23028:SF53">
    <property type="entry name" value="ACYL_TRANSF_3 DOMAIN-CONTAINING PROTEIN"/>
    <property type="match status" value="1"/>
</dbReference>
<dbReference type="Pfam" id="PF01757">
    <property type="entry name" value="Acyl_transf_3"/>
    <property type="match status" value="1"/>
</dbReference>
<dbReference type="GO" id="GO:0009103">
    <property type="term" value="P:lipopolysaccharide biosynthetic process"/>
    <property type="evidence" value="ECO:0007669"/>
    <property type="project" value="TreeGrafter"/>
</dbReference>
<feature type="transmembrane region" description="Helical" evidence="2">
    <location>
        <begin position="145"/>
        <end position="171"/>
    </location>
</feature>
<dbReference type="InterPro" id="IPR002656">
    <property type="entry name" value="Acyl_transf_3_dom"/>
</dbReference>